<accession>A0AAV2IN91</accession>
<protein>
    <recommendedName>
        <fullName evidence="4">C1q domain-containing protein</fullName>
    </recommendedName>
</protein>
<proteinExistence type="predicted"/>
<dbReference type="EMBL" id="CAXITT010000929">
    <property type="protein sequence ID" value="CAL1547244.1"/>
    <property type="molecule type" value="Genomic_DNA"/>
</dbReference>
<keyword evidence="1" id="KW-0175">Coiled coil</keyword>
<evidence type="ECO:0000313" key="3">
    <source>
        <dbReference type="Proteomes" id="UP001497497"/>
    </source>
</evidence>
<sequence>MANKIQDDNRYLRIIKQQLETLREESKHLHQEVDTYFKQVENEVQQWEIKPRSSLASFEKINKTIQQAIAHVVSNALHFTGEDDENDATITTIQQEKTRIKTNECIDQAGLQEQSDSKDSKSVTIKISLLEEAFLSLKRTTQDIQLKQENDDIKLKDFSTQHEALNKRLDIVEEKMLNLKRDSENNINEQSEKITAISTSLQRYINVQSDRITAISTSIQHSNKEQSDKITAISTSIQHNINEQSDKIIAISTYLQQLEKKGNVRLDTLENQMKTFIASTDVTTTHISSIRLCANDAVRSIQGLSYRTQILEQKNLNVCEEMKKLKDSLNILSADQTIKVAERNMIEKIMALQSEVNKCKKIMTQIQTHAQLSTVGFYAWTQFDPTPDKGIVNRFTTGQHNDTLHFSLDDGIFTAPQNGLYLISITVKGEVNNSYSINCYRQIVQPGASDNSYINVCSIIGNHTITTCTTMTNGEQLYLEGNGKPSDCSMSIFFTCYLIKESTLYC</sequence>
<dbReference type="InterPro" id="IPR008983">
    <property type="entry name" value="Tumour_necrosis_fac-like_dom"/>
</dbReference>
<feature type="coiled-coil region" evidence="1">
    <location>
        <begin position="5"/>
        <end position="39"/>
    </location>
</feature>
<evidence type="ECO:0008006" key="4">
    <source>
        <dbReference type="Google" id="ProtNLM"/>
    </source>
</evidence>
<evidence type="ECO:0000256" key="1">
    <source>
        <dbReference type="SAM" id="Coils"/>
    </source>
</evidence>
<evidence type="ECO:0000313" key="2">
    <source>
        <dbReference type="EMBL" id="CAL1547244.1"/>
    </source>
</evidence>
<comment type="caution">
    <text evidence="2">The sequence shown here is derived from an EMBL/GenBank/DDBJ whole genome shotgun (WGS) entry which is preliminary data.</text>
</comment>
<gene>
    <name evidence="2" type="ORF">GSLYS_00020569001</name>
</gene>
<dbReference type="Proteomes" id="UP001497497">
    <property type="component" value="Unassembled WGS sequence"/>
</dbReference>
<reference evidence="2 3" key="1">
    <citation type="submission" date="2024-04" db="EMBL/GenBank/DDBJ databases">
        <authorList>
            <consortium name="Genoscope - CEA"/>
            <person name="William W."/>
        </authorList>
    </citation>
    <scope>NUCLEOTIDE SEQUENCE [LARGE SCALE GENOMIC DNA]</scope>
</reference>
<keyword evidence="3" id="KW-1185">Reference proteome</keyword>
<dbReference type="Gene3D" id="2.60.120.40">
    <property type="match status" value="1"/>
</dbReference>
<dbReference type="AlphaFoldDB" id="A0AAV2IN91"/>
<name>A0AAV2IN91_LYMST</name>
<organism evidence="2 3">
    <name type="scientific">Lymnaea stagnalis</name>
    <name type="common">Great pond snail</name>
    <name type="synonym">Helix stagnalis</name>
    <dbReference type="NCBI Taxonomy" id="6523"/>
    <lineage>
        <taxon>Eukaryota</taxon>
        <taxon>Metazoa</taxon>
        <taxon>Spiralia</taxon>
        <taxon>Lophotrochozoa</taxon>
        <taxon>Mollusca</taxon>
        <taxon>Gastropoda</taxon>
        <taxon>Heterobranchia</taxon>
        <taxon>Euthyneura</taxon>
        <taxon>Panpulmonata</taxon>
        <taxon>Hygrophila</taxon>
        <taxon>Lymnaeoidea</taxon>
        <taxon>Lymnaeidae</taxon>
        <taxon>Lymnaea</taxon>
    </lineage>
</organism>
<dbReference type="SUPFAM" id="SSF49842">
    <property type="entry name" value="TNF-like"/>
    <property type="match status" value="1"/>
</dbReference>
<feature type="coiled-coil region" evidence="1">
    <location>
        <begin position="155"/>
        <end position="182"/>
    </location>
</feature>